<feature type="transmembrane region" description="Helical" evidence="1">
    <location>
        <begin position="112"/>
        <end position="129"/>
    </location>
</feature>
<dbReference type="Proteomes" id="UP000318380">
    <property type="component" value="Unassembled WGS sequence"/>
</dbReference>
<name>A0A561BMR0_9ACTN</name>
<dbReference type="Pfam" id="PF23636">
    <property type="entry name" value="DUF7144"/>
    <property type="match status" value="1"/>
</dbReference>
<feature type="transmembrane region" description="Helical" evidence="1">
    <location>
        <begin position="87"/>
        <end position="106"/>
    </location>
</feature>
<comment type="caution">
    <text evidence="3">The sequence shown here is derived from an EMBL/GenBank/DDBJ whole genome shotgun (WGS) entry which is preliminary data.</text>
</comment>
<keyword evidence="1" id="KW-1133">Transmembrane helix</keyword>
<accession>A0A561BMR0</accession>
<reference evidence="3 4" key="1">
    <citation type="submission" date="2019-06" db="EMBL/GenBank/DDBJ databases">
        <title>Sequencing the genomes of 1000 actinobacteria strains.</title>
        <authorList>
            <person name="Klenk H.-P."/>
        </authorList>
    </citation>
    <scope>NUCLEOTIDE SEQUENCE [LARGE SCALE GENOMIC DNA]</scope>
    <source>
        <strain evidence="3 4">DSM 24683</strain>
    </source>
</reference>
<dbReference type="RefSeq" id="WP_145803743.1">
    <property type="nucleotide sequence ID" value="NZ_VIVK01000001.1"/>
</dbReference>
<keyword evidence="1" id="KW-0812">Transmembrane</keyword>
<feature type="transmembrane region" description="Helical" evidence="1">
    <location>
        <begin position="12"/>
        <end position="42"/>
    </location>
</feature>
<protein>
    <recommendedName>
        <fullName evidence="2">DUF7144 domain-containing protein</fullName>
    </recommendedName>
</protein>
<dbReference type="InterPro" id="IPR055568">
    <property type="entry name" value="DUF7144"/>
</dbReference>
<feature type="transmembrane region" description="Helical" evidence="1">
    <location>
        <begin position="62"/>
        <end position="82"/>
    </location>
</feature>
<feature type="domain" description="DUF7144" evidence="2">
    <location>
        <begin position="20"/>
        <end position="131"/>
    </location>
</feature>
<keyword evidence="4" id="KW-1185">Reference proteome</keyword>
<proteinExistence type="predicted"/>
<organism evidence="3 4">
    <name type="scientific">Kribbella amoyensis</name>
    <dbReference type="NCBI Taxonomy" id="996641"/>
    <lineage>
        <taxon>Bacteria</taxon>
        <taxon>Bacillati</taxon>
        <taxon>Actinomycetota</taxon>
        <taxon>Actinomycetes</taxon>
        <taxon>Propionibacteriales</taxon>
        <taxon>Kribbellaceae</taxon>
        <taxon>Kribbella</taxon>
    </lineage>
</organism>
<evidence type="ECO:0000259" key="2">
    <source>
        <dbReference type="Pfam" id="PF23636"/>
    </source>
</evidence>
<evidence type="ECO:0000256" key="1">
    <source>
        <dbReference type="SAM" id="Phobius"/>
    </source>
</evidence>
<dbReference type="AlphaFoldDB" id="A0A561BMR0"/>
<gene>
    <name evidence="3" type="ORF">FB561_1144</name>
</gene>
<keyword evidence="1" id="KW-0472">Membrane</keyword>
<dbReference type="OrthoDB" id="4482242at2"/>
<evidence type="ECO:0000313" key="4">
    <source>
        <dbReference type="Proteomes" id="UP000318380"/>
    </source>
</evidence>
<evidence type="ECO:0000313" key="3">
    <source>
        <dbReference type="EMBL" id="TWD80072.1"/>
    </source>
</evidence>
<sequence>MVQETDRSQQPVSGWATGGVTFAATMLVLVGVFQVIAGLVAVIDDEFYVVARGYTFNLDTTAWGWIHLILGALLLVVAWGLYSRQTWAGITALFLAVLSAIDNFFFIPYYPFWSLLVIALDVWVIWALTRPGVIRT</sequence>
<dbReference type="EMBL" id="VIVK01000001">
    <property type="protein sequence ID" value="TWD80072.1"/>
    <property type="molecule type" value="Genomic_DNA"/>
</dbReference>